<evidence type="ECO:0000256" key="1">
    <source>
        <dbReference type="SAM" id="SignalP"/>
    </source>
</evidence>
<protein>
    <submittedName>
        <fullName evidence="2">Uncharacterized protein</fullName>
    </submittedName>
</protein>
<dbReference type="AlphaFoldDB" id="A0A399R5R8"/>
<dbReference type="RefSeq" id="WP_119377554.1">
    <property type="nucleotide sequence ID" value="NZ_QWFX01000016.1"/>
</dbReference>
<comment type="caution">
    <text evidence="2">The sequence shown here is derived from an EMBL/GenBank/DDBJ whole genome shotgun (WGS) entry which is preliminary data.</text>
</comment>
<feature type="chain" id="PRO_5017267443" evidence="1">
    <location>
        <begin position="20"/>
        <end position="141"/>
    </location>
</feature>
<organism evidence="2 3">
    <name type="scientific">Henriciella mobilis</name>
    <dbReference type="NCBI Taxonomy" id="2305467"/>
    <lineage>
        <taxon>Bacteria</taxon>
        <taxon>Pseudomonadati</taxon>
        <taxon>Pseudomonadota</taxon>
        <taxon>Alphaproteobacteria</taxon>
        <taxon>Hyphomonadales</taxon>
        <taxon>Hyphomonadaceae</taxon>
        <taxon>Henriciella</taxon>
    </lineage>
</organism>
<keyword evidence="1" id="KW-0732">Signal</keyword>
<dbReference type="Proteomes" id="UP000266385">
    <property type="component" value="Unassembled WGS sequence"/>
</dbReference>
<dbReference type="EMBL" id="QWFX01000016">
    <property type="protein sequence ID" value="RIJ26660.1"/>
    <property type="molecule type" value="Genomic_DNA"/>
</dbReference>
<sequence length="141" mass="15182">MKRLFLAGLLWLGGLSAAASESAFDAAVQAGSWQGCVYEEGYTPYPIRLTARGEDFFVSYPELDCIGGHNAGLKPDGFDAMEVIVVNTAQRCATNLPLRYTLRPDGLRIDYFAGARGTYALLHPSLPGTPAPDCDQQHAVS</sequence>
<proteinExistence type="predicted"/>
<accession>A0A399R5R8</accession>
<evidence type="ECO:0000313" key="3">
    <source>
        <dbReference type="Proteomes" id="UP000266385"/>
    </source>
</evidence>
<name>A0A399R5R8_9PROT</name>
<reference evidence="2 3" key="1">
    <citation type="submission" date="2018-08" db="EMBL/GenBank/DDBJ databases">
        <title>Henriciella mobilis sp. nov., isolated from seawater.</title>
        <authorList>
            <person name="Cheng H."/>
            <person name="Wu Y.-H."/>
            <person name="Xu X.-W."/>
            <person name="Guo L.-L."/>
        </authorList>
    </citation>
    <scope>NUCLEOTIDE SEQUENCE [LARGE SCALE GENOMIC DNA]</scope>
    <source>
        <strain evidence="2 3">JN25</strain>
    </source>
</reference>
<keyword evidence="3" id="KW-1185">Reference proteome</keyword>
<feature type="signal peptide" evidence="1">
    <location>
        <begin position="1"/>
        <end position="19"/>
    </location>
</feature>
<dbReference type="OrthoDB" id="9992498at2"/>
<evidence type="ECO:0000313" key="2">
    <source>
        <dbReference type="EMBL" id="RIJ26660.1"/>
    </source>
</evidence>
<gene>
    <name evidence="2" type="ORF">D1223_17055</name>
</gene>